<dbReference type="PANTHER" id="PTHR48070:SF6">
    <property type="entry name" value="ESTERASE OVCA2"/>
    <property type="match status" value="1"/>
</dbReference>
<evidence type="ECO:0000256" key="3">
    <source>
        <dbReference type="SAM" id="MobiDB-lite"/>
    </source>
</evidence>
<evidence type="ECO:0000259" key="4">
    <source>
        <dbReference type="Pfam" id="PF03959"/>
    </source>
</evidence>
<accession>A0A0L7KV07</accession>
<comment type="caution">
    <text evidence="5">The sequence shown here is derived from an EMBL/GenBank/DDBJ whole genome shotgun (WGS) entry which is preliminary data.</text>
</comment>
<dbReference type="Gene3D" id="3.40.50.1820">
    <property type="entry name" value="alpha/beta hydrolase"/>
    <property type="match status" value="2"/>
</dbReference>
<feature type="domain" description="Serine hydrolase" evidence="4">
    <location>
        <begin position="30"/>
        <end position="148"/>
    </location>
</feature>
<dbReference type="EMBL" id="JTDY01005472">
    <property type="protein sequence ID" value="KOB66965.1"/>
    <property type="molecule type" value="Genomic_DNA"/>
</dbReference>
<evidence type="ECO:0000256" key="2">
    <source>
        <dbReference type="ARBA" id="ARBA00022801"/>
    </source>
</evidence>
<protein>
    <submittedName>
        <fullName evidence="5">UPF0483 protein</fullName>
    </submittedName>
</protein>
<name>A0A0L7KV07_OPEBR</name>
<gene>
    <name evidence="5" type="ORF">OBRU01_12840</name>
</gene>
<evidence type="ECO:0000313" key="6">
    <source>
        <dbReference type="Proteomes" id="UP000037510"/>
    </source>
</evidence>
<dbReference type="GO" id="GO:0016787">
    <property type="term" value="F:hydrolase activity"/>
    <property type="evidence" value="ECO:0007669"/>
    <property type="project" value="UniProtKB-KW"/>
</dbReference>
<dbReference type="Pfam" id="PF03959">
    <property type="entry name" value="FSH1"/>
    <property type="match status" value="2"/>
</dbReference>
<dbReference type="GO" id="GO:0005634">
    <property type="term" value="C:nucleus"/>
    <property type="evidence" value="ECO:0007669"/>
    <property type="project" value="TreeGrafter"/>
</dbReference>
<dbReference type="STRING" id="104452.A0A0L7KV07"/>
<keyword evidence="6" id="KW-1185">Reference proteome</keyword>
<sequence length="310" mass="33888">MSEPNSNSMPSPPPPPSMTLNNTHKADRPKLKILAFHGYRQNGNVFKGKIGSFRKAVAKYAKLYFLSGPHKVVSEDGAGDEDARSWWFNAEDNTFSGKCLGGPAIGFEDTLRLIENAVKEHGPFDGFMGFSQGACLVGLLSAMAQKGYARSWWFNAEDNTFSGKCLGGPAIGFEDTLRLIENAVKEHGPFDGFMGFSQGACLVGLLSAMAQKGYLPYEFQFAIFASGFKSGSLVHKGFYDEIITIPSLHVYEMSESLISLFSKPVVAEHTGGHYVACSGVIKDAYQDFLQDRYEELVENDDKAAPDDKTA</sequence>
<dbReference type="InterPro" id="IPR050593">
    <property type="entry name" value="LovG"/>
</dbReference>
<evidence type="ECO:0000313" key="5">
    <source>
        <dbReference type="EMBL" id="KOB66965.1"/>
    </source>
</evidence>
<proteinExistence type="inferred from homology"/>
<dbReference type="PANTHER" id="PTHR48070">
    <property type="entry name" value="ESTERASE OVCA2"/>
    <property type="match status" value="1"/>
</dbReference>
<dbReference type="GO" id="GO:0005737">
    <property type="term" value="C:cytoplasm"/>
    <property type="evidence" value="ECO:0007669"/>
    <property type="project" value="TreeGrafter"/>
</dbReference>
<evidence type="ECO:0000256" key="1">
    <source>
        <dbReference type="ARBA" id="ARBA00005863"/>
    </source>
</evidence>
<comment type="similarity">
    <text evidence="1">Belongs to the LovG family.</text>
</comment>
<dbReference type="InterPro" id="IPR005645">
    <property type="entry name" value="FSH-like_dom"/>
</dbReference>
<dbReference type="Proteomes" id="UP000037510">
    <property type="component" value="Unassembled WGS sequence"/>
</dbReference>
<dbReference type="AlphaFoldDB" id="A0A0L7KV07"/>
<feature type="domain" description="Serine hydrolase" evidence="4">
    <location>
        <begin position="149"/>
        <end position="275"/>
    </location>
</feature>
<organism evidence="5 6">
    <name type="scientific">Operophtera brumata</name>
    <name type="common">Winter moth</name>
    <name type="synonym">Phalaena brumata</name>
    <dbReference type="NCBI Taxonomy" id="104452"/>
    <lineage>
        <taxon>Eukaryota</taxon>
        <taxon>Metazoa</taxon>
        <taxon>Ecdysozoa</taxon>
        <taxon>Arthropoda</taxon>
        <taxon>Hexapoda</taxon>
        <taxon>Insecta</taxon>
        <taxon>Pterygota</taxon>
        <taxon>Neoptera</taxon>
        <taxon>Endopterygota</taxon>
        <taxon>Lepidoptera</taxon>
        <taxon>Glossata</taxon>
        <taxon>Ditrysia</taxon>
        <taxon>Geometroidea</taxon>
        <taxon>Geometridae</taxon>
        <taxon>Larentiinae</taxon>
        <taxon>Operophtera</taxon>
    </lineage>
</organism>
<dbReference type="GO" id="GO:0032526">
    <property type="term" value="P:response to retinoic acid"/>
    <property type="evidence" value="ECO:0007669"/>
    <property type="project" value="TreeGrafter"/>
</dbReference>
<dbReference type="InterPro" id="IPR029058">
    <property type="entry name" value="AB_hydrolase_fold"/>
</dbReference>
<reference evidence="5 6" key="1">
    <citation type="journal article" date="2015" name="Genome Biol. Evol.">
        <title>The genome of winter moth (Operophtera brumata) provides a genomic perspective on sexual dimorphism and phenology.</title>
        <authorList>
            <person name="Derks M.F."/>
            <person name="Smit S."/>
            <person name="Salis L."/>
            <person name="Schijlen E."/>
            <person name="Bossers A."/>
            <person name="Mateman C."/>
            <person name="Pijl A.S."/>
            <person name="de Ridder D."/>
            <person name="Groenen M.A."/>
            <person name="Visser M.E."/>
            <person name="Megens H.J."/>
        </authorList>
    </citation>
    <scope>NUCLEOTIDE SEQUENCE [LARGE SCALE GENOMIC DNA]</scope>
    <source>
        <strain evidence="5">WM2013NL</strain>
        <tissue evidence="5">Head and thorax</tissue>
    </source>
</reference>
<keyword evidence="2" id="KW-0378">Hydrolase</keyword>
<feature type="region of interest" description="Disordered" evidence="3">
    <location>
        <begin position="1"/>
        <end position="23"/>
    </location>
</feature>